<dbReference type="PANTHER" id="PTHR14340:SF9">
    <property type="entry name" value="FIBRONECTIN TYPE-III DOMAIN-CONTAINING PROTEIN"/>
    <property type="match status" value="1"/>
</dbReference>
<keyword evidence="2" id="KW-0393">Immunoglobulin domain</keyword>
<keyword evidence="9" id="KW-1185">Reference proteome</keyword>
<dbReference type="InterPro" id="IPR007110">
    <property type="entry name" value="Ig-like_dom"/>
</dbReference>
<dbReference type="SMART" id="SM00409">
    <property type="entry name" value="IG"/>
    <property type="match status" value="2"/>
</dbReference>
<evidence type="ECO:0000259" key="5">
    <source>
        <dbReference type="PROSITE" id="PS50186"/>
    </source>
</evidence>
<evidence type="ECO:0000313" key="8">
    <source>
        <dbReference type="EMBL" id="CAI8058232.1"/>
    </source>
</evidence>
<evidence type="ECO:0000259" key="7">
    <source>
        <dbReference type="PROSITE" id="PS50853"/>
    </source>
</evidence>
<dbReference type="PROSITE" id="PS50853">
    <property type="entry name" value="FN3"/>
    <property type="match status" value="1"/>
</dbReference>
<gene>
    <name evidence="8" type="ORF">GBAR_LOCUS31668</name>
</gene>
<dbReference type="GO" id="GO:0035556">
    <property type="term" value="P:intracellular signal transduction"/>
    <property type="evidence" value="ECO:0007669"/>
    <property type="project" value="InterPro"/>
</dbReference>
<dbReference type="SUPFAM" id="SSF48726">
    <property type="entry name" value="Immunoglobulin"/>
    <property type="match status" value="3"/>
</dbReference>
<proteinExistence type="predicted"/>
<comment type="caution">
    <text evidence="8">The sequence shown here is derived from an EMBL/GenBank/DDBJ whole genome shotgun (WGS) entry which is preliminary data.</text>
</comment>
<evidence type="ECO:0000259" key="6">
    <source>
        <dbReference type="PROSITE" id="PS50835"/>
    </source>
</evidence>
<dbReference type="Gene3D" id="1.10.10.10">
    <property type="entry name" value="Winged helix-like DNA-binding domain superfamily/Winged helix DNA-binding domain"/>
    <property type="match status" value="1"/>
</dbReference>
<evidence type="ECO:0000256" key="3">
    <source>
        <dbReference type="SAM" id="Phobius"/>
    </source>
</evidence>
<evidence type="ECO:0000313" key="9">
    <source>
        <dbReference type="Proteomes" id="UP001174909"/>
    </source>
</evidence>
<dbReference type="SUPFAM" id="SSF49265">
    <property type="entry name" value="Fibronectin type III"/>
    <property type="match status" value="1"/>
</dbReference>
<keyword evidence="3" id="KW-0472">Membrane</keyword>
<dbReference type="SUPFAM" id="SSF46785">
    <property type="entry name" value="Winged helix' DNA-binding domain"/>
    <property type="match status" value="1"/>
</dbReference>
<dbReference type="PANTHER" id="PTHR14340">
    <property type="entry name" value="MICROFIBRIL-ASSOCIATED GLYCOPROTEIN 3"/>
    <property type="match status" value="1"/>
</dbReference>
<dbReference type="Pfam" id="PF07679">
    <property type="entry name" value="I-set"/>
    <property type="match status" value="2"/>
</dbReference>
<dbReference type="Proteomes" id="UP001174909">
    <property type="component" value="Unassembled WGS sequence"/>
</dbReference>
<keyword evidence="3" id="KW-1133">Transmembrane helix</keyword>
<dbReference type="CDD" id="cd00063">
    <property type="entry name" value="FN3"/>
    <property type="match status" value="1"/>
</dbReference>
<dbReference type="PROSITE" id="PS50186">
    <property type="entry name" value="DEP"/>
    <property type="match status" value="1"/>
</dbReference>
<dbReference type="InterPro" id="IPR003598">
    <property type="entry name" value="Ig_sub2"/>
</dbReference>
<dbReference type="PROSITE" id="PS50835">
    <property type="entry name" value="IG_LIKE"/>
    <property type="match status" value="2"/>
</dbReference>
<dbReference type="SMART" id="SM00408">
    <property type="entry name" value="IGc2"/>
    <property type="match status" value="2"/>
</dbReference>
<protein>
    <submittedName>
        <fullName evidence="8">Hemicentin-1</fullName>
    </submittedName>
</protein>
<dbReference type="InterPro" id="IPR013098">
    <property type="entry name" value="Ig_I-set"/>
</dbReference>
<dbReference type="EMBL" id="CASHTH010004498">
    <property type="protein sequence ID" value="CAI8058232.1"/>
    <property type="molecule type" value="Genomic_DNA"/>
</dbReference>
<evidence type="ECO:0000256" key="2">
    <source>
        <dbReference type="ARBA" id="ARBA00023319"/>
    </source>
</evidence>
<dbReference type="InterPro" id="IPR003599">
    <property type="entry name" value="Ig_sub"/>
</dbReference>
<feature type="domain" description="DEP" evidence="5">
    <location>
        <begin position="734"/>
        <end position="812"/>
    </location>
</feature>
<dbReference type="Gene3D" id="2.60.40.10">
    <property type="entry name" value="Immunoglobulins"/>
    <property type="match status" value="3"/>
</dbReference>
<feature type="domain" description="Ig-like" evidence="6">
    <location>
        <begin position="28"/>
        <end position="100"/>
    </location>
</feature>
<dbReference type="InterPro" id="IPR036116">
    <property type="entry name" value="FN3_sf"/>
</dbReference>
<dbReference type="InterPro" id="IPR003961">
    <property type="entry name" value="FN3_dom"/>
</dbReference>
<evidence type="ECO:0000256" key="4">
    <source>
        <dbReference type="SAM" id="SignalP"/>
    </source>
</evidence>
<evidence type="ECO:0000256" key="1">
    <source>
        <dbReference type="ARBA" id="ARBA00022737"/>
    </source>
</evidence>
<dbReference type="InterPro" id="IPR036179">
    <property type="entry name" value="Ig-like_dom_sf"/>
</dbReference>
<dbReference type="SMART" id="SM00049">
    <property type="entry name" value="DEP"/>
    <property type="match status" value="1"/>
</dbReference>
<feature type="signal peptide" evidence="4">
    <location>
        <begin position="1"/>
        <end position="17"/>
    </location>
</feature>
<reference evidence="8" key="1">
    <citation type="submission" date="2023-03" db="EMBL/GenBank/DDBJ databases">
        <authorList>
            <person name="Steffen K."/>
            <person name="Cardenas P."/>
        </authorList>
    </citation>
    <scope>NUCLEOTIDE SEQUENCE</scope>
</reference>
<feature type="domain" description="Ig-like" evidence="6">
    <location>
        <begin position="122"/>
        <end position="215"/>
    </location>
</feature>
<dbReference type="CDD" id="cd00096">
    <property type="entry name" value="Ig"/>
    <property type="match status" value="1"/>
</dbReference>
<dbReference type="InterPro" id="IPR000591">
    <property type="entry name" value="DEP_dom"/>
</dbReference>
<organism evidence="8 9">
    <name type="scientific">Geodia barretti</name>
    <name type="common">Barrett's horny sponge</name>
    <dbReference type="NCBI Taxonomy" id="519541"/>
    <lineage>
        <taxon>Eukaryota</taxon>
        <taxon>Metazoa</taxon>
        <taxon>Porifera</taxon>
        <taxon>Demospongiae</taxon>
        <taxon>Heteroscleromorpha</taxon>
        <taxon>Tetractinellida</taxon>
        <taxon>Astrophorina</taxon>
        <taxon>Geodiidae</taxon>
        <taxon>Geodia</taxon>
    </lineage>
</organism>
<dbReference type="InterPro" id="IPR036390">
    <property type="entry name" value="WH_DNA-bd_sf"/>
</dbReference>
<accession>A0AA35U2D9</accession>
<feature type="chain" id="PRO_5041412803" evidence="4">
    <location>
        <begin position="18"/>
        <end position="849"/>
    </location>
</feature>
<dbReference type="InterPro" id="IPR013783">
    <property type="entry name" value="Ig-like_fold"/>
</dbReference>
<feature type="transmembrane region" description="Helical" evidence="3">
    <location>
        <begin position="633"/>
        <end position="658"/>
    </location>
</feature>
<keyword evidence="3" id="KW-0812">Transmembrane</keyword>
<name>A0AA35U2D9_GEOBA</name>
<sequence length="849" mass="91649">MAMRELLLCMMVTGVAIYRVARSAEQCEAFHMRPEDVVARAGQAAMMTCLYDEAGTEVITWDKDMTSVAPGSSCDCIIMENGYVLQFNNISLDDVGRYTCNLQIGAGDFRSCSAVLKLAEAPVISGATSVASEIVPGSSLTLSALVAGDPLPSTLWRHNNQLITADNRITNLTVEEGDGVRVSLTVTNINKEDRGVYSLHAANTAGTEDQEWTVPVVFAEVNPILIENDDSKVKLTCSALYYTTTEDEQIEWRRGGLDVTGAVNILDRDGYEFTVTSTLTVDLSSCQGTAETVKCTLRYEGNQLVEVTTSICGESCSPPDLSASVEDCNQLTVTLSGSPGLYTLGYRQVGTSDWTERSITVSTSGEVFNNQADLEENTAYDVRVTCPQGTSSSIDFIRSSYKPSVVVGVGTEVVYNSSGTFSTLQWERSSFSDVIAYHITWESDEPNSRHTLNVTATQHDWAIKCDVTYTYRVAAINPCGIGPSSHPVEQKCYTVPPAQRVALENYTSVASSSGVALLLSFTISRDYLIKSVRVDVEKQDNNFVAYQTFNYSLPESLYSDGRVCVGGLSEEAHYLVCLRVDYSEVGQDSSCVRTPRVDKTGTETTVEQCQLPTSSQRVTGSDGAQTNQAIPDWGIAVIVVGALLFVALIFCFLGLCFACQTSQSKNVDFGSSSSLNTERGGNVVPTAMHMHNPRTMSPTRSCLRGGGGGGGGGSGGGREGRLSMQMYSGQLQDPEGGIPTQERMVGRAVQRVFTGADALEWFTDHMVGMASVEQAKSVETQLLSAGLIVNVSGQVGDTEFYGSPNALYQFSTTPSQKEVTTGQDTRARDNRALSIQGEQLEQKGKCVMQ</sequence>
<dbReference type="AlphaFoldDB" id="A0AA35U2D9"/>
<keyword evidence="4" id="KW-0732">Signal</keyword>
<keyword evidence="1" id="KW-0677">Repeat</keyword>
<feature type="domain" description="Fibronectin type-III" evidence="7">
    <location>
        <begin position="408"/>
        <end position="497"/>
    </location>
</feature>
<dbReference type="InterPro" id="IPR036388">
    <property type="entry name" value="WH-like_DNA-bd_sf"/>
</dbReference>